<protein>
    <submittedName>
        <fullName evidence="1">Uncharacterized protein</fullName>
    </submittedName>
</protein>
<dbReference type="EMBL" id="QTSX02002843">
    <property type="protein sequence ID" value="KAJ9074926.1"/>
    <property type="molecule type" value="Genomic_DNA"/>
</dbReference>
<evidence type="ECO:0000313" key="2">
    <source>
        <dbReference type="Proteomes" id="UP001165960"/>
    </source>
</evidence>
<proteinExistence type="predicted"/>
<keyword evidence="2" id="KW-1185">Reference proteome</keyword>
<gene>
    <name evidence="1" type="ORF">DSO57_1001399</name>
</gene>
<name>A0ACC2TKA5_9FUNG</name>
<accession>A0ACC2TKA5</accession>
<comment type="caution">
    <text evidence="1">The sequence shown here is derived from an EMBL/GenBank/DDBJ whole genome shotgun (WGS) entry which is preliminary data.</text>
</comment>
<dbReference type="Proteomes" id="UP001165960">
    <property type="component" value="Unassembled WGS sequence"/>
</dbReference>
<reference evidence="1" key="1">
    <citation type="submission" date="2022-04" db="EMBL/GenBank/DDBJ databases">
        <title>Genome of the entomopathogenic fungus Entomophthora muscae.</title>
        <authorList>
            <person name="Elya C."/>
            <person name="Lovett B.R."/>
            <person name="Lee E."/>
            <person name="Macias A.M."/>
            <person name="Hajek A.E."/>
            <person name="De Bivort B.L."/>
            <person name="Kasson M.T."/>
            <person name="De Fine Licht H.H."/>
            <person name="Stajich J.E."/>
        </authorList>
    </citation>
    <scope>NUCLEOTIDE SEQUENCE</scope>
    <source>
        <strain evidence="1">Berkeley</strain>
    </source>
</reference>
<organism evidence="1 2">
    <name type="scientific">Entomophthora muscae</name>
    <dbReference type="NCBI Taxonomy" id="34485"/>
    <lineage>
        <taxon>Eukaryota</taxon>
        <taxon>Fungi</taxon>
        <taxon>Fungi incertae sedis</taxon>
        <taxon>Zoopagomycota</taxon>
        <taxon>Entomophthoromycotina</taxon>
        <taxon>Entomophthoromycetes</taxon>
        <taxon>Entomophthorales</taxon>
        <taxon>Entomophthoraceae</taxon>
        <taxon>Entomophthora</taxon>
    </lineage>
</organism>
<evidence type="ECO:0000313" key="1">
    <source>
        <dbReference type="EMBL" id="KAJ9074926.1"/>
    </source>
</evidence>
<sequence length="170" mass="18908">MSDTEPLDNFNEFVANQSVVTQDLPDIPNLELTRAVEAMQPIMVDYATHIEIDAQNEPMETDSNVGYHNSSDIDQEYLNSPMETDSWEGLPCHTNVLMSKSNTPLKISEIKNKVNELKERLSHQVLAGDWELAVPMLAIPPPTIRPKAAATEVGLSAVEILKKIVLEITL</sequence>